<name>A0A9P3UJZ0_LYOSH</name>
<sequence>MRAILFRPIRPLSRTTPRRLASNFNRPAPPPLPPEQQQEFEELQRAAQAPLAHSRTDSEAELALHPDARKPIKPDFEGDINPVTGEQGGPKQEPVGKWGEDSEGDWSFKGRVSDF</sequence>
<gene>
    <name evidence="4" type="ORF">LshimejAT787_0405300</name>
</gene>
<proteinExistence type="inferred from homology"/>
<protein>
    <recommendedName>
        <fullName evidence="2">Succinate dehydrogenase assembly factor 4, mitochondrial</fullName>
    </recommendedName>
</protein>
<keyword evidence="5" id="KW-1185">Reference proteome</keyword>
<evidence type="ECO:0000256" key="2">
    <source>
        <dbReference type="ARBA" id="ARBA00022170"/>
    </source>
</evidence>
<feature type="region of interest" description="Disordered" evidence="3">
    <location>
        <begin position="1"/>
        <end position="115"/>
    </location>
</feature>
<dbReference type="GO" id="GO:0005739">
    <property type="term" value="C:mitochondrion"/>
    <property type="evidence" value="ECO:0007669"/>
    <property type="project" value="TreeGrafter"/>
</dbReference>
<dbReference type="Pfam" id="PF07896">
    <property type="entry name" value="DUF1674"/>
    <property type="match status" value="1"/>
</dbReference>
<accession>A0A9P3UJZ0</accession>
<dbReference type="GO" id="GO:0034553">
    <property type="term" value="P:mitochondrial respiratory chain complex II assembly"/>
    <property type="evidence" value="ECO:0007669"/>
    <property type="project" value="TreeGrafter"/>
</dbReference>
<feature type="compositionally biased region" description="Basic and acidic residues" evidence="3">
    <location>
        <begin position="54"/>
        <end position="76"/>
    </location>
</feature>
<evidence type="ECO:0000256" key="1">
    <source>
        <dbReference type="ARBA" id="ARBA00005701"/>
    </source>
</evidence>
<comment type="caution">
    <text evidence="4">The sequence shown here is derived from an EMBL/GenBank/DDBJ whole genome shotgun (WGS) entry which is preliminary data.</text>
</comment>
<dbReference type="PANTHER" id="PTHR28524">
    <property type="entry name" value="SUCCINATE DEHYDROGENASE ASSEMBLY FACTOR 4, MITOCHONDRIAL"/>
    <property type="match status" value="1"/>
</dbReference>
<organism evidence="4 5">
    <name type="scientific">Lyophyllum shimeji</name>
    <name type="common">Hon-shimeji</name>
    <name type="synonym">Tricholoma shimeji</name>
    <dbReference type="NCBI Taxonomy" id="47721"/>
    <lineage>
        <taxon>Eukaryota</taxon>
        <taxon>Fungi</taxon>
        <taxon>Dikarya</taxon>
        <taxon>Basidiomycota</taxon>
        <taxon>Agaricomycotina</taxon>
        <taxon>Agaricomycetes</taxon>
        <taxon>Agaricomycetidae</taxon>
        <taxon>Agaricales</taxon>
        <taxon>Tricholomatineae</taxon>
        <taxon>Lyophyllaceae</taxon>
        <taxon>Lyophyllum</taxon>
    </lineage>
</organism>
<evidence type="ECO:0000313" key="5">
    <source>
        <dbReference type="Proteomes" id="UP001063166"/>
    </source>
</evidence>
<dbReference type="InterPro" id="IPR012875">
    <property type="entry name" value="SDHF4"/>
</dbReference>
<dbReference type="OrthoDB" id="201362at2759"/>
<dbReference type="PANTHER" id="PTHR28524:SF3">
    <property type="entry name" value="SUCCINATE DEHYDROGENASE ASSEMBLY FACTOR 4, MITOCHONDRIAL"/>
    <property type="match status" value="1"/>
</dbReference>
<dbReference type="EMBL" id="BRPK01000004">
    <property type="protein sequence ID" value="GLB37479.1"/>
    <property type="molecule type" value="Genomic_DNA"/>
</dbReference>
<dbReference type="AlphaFoldDB" id="A0A9P3UJZ0"/>
<evidence type="ECO:0000313" key="4">
    <source>
        <dbReference type="EMBL" id="GLB37479.1"/>
    </source>
</evidence>
<dbReference type="Proteomes" id="UP001063166">
    <property type="component" value="Unassembled WGS sequence"/>
</dbReference>
<feature type="compositionally biased region" description="Basic and acidic residues" evidence="3">
    <location>
        <begin position="106"/>
        <end position="115"/>
    </location>
</feature>
<evidence type="ECO:0000256" key="3">
    <source>
        <dbReference type="SAM" id="MobiDB-lite"/>
    </source>
</evidence>
<comment type="similarity">
    <text evidence="1">Belongs to the SDHAF4 family.</text>
</comment>
<reference evidence="4" key="1">
    <citation type="submission" date="2022-07" db="EMBL/GenBank/DDBJ databases">
        <title>The genome of Lyophyllum shimeji provides insight into the initial evolution of ectomycorrhizal fungal genome.</title>
        <authorList>
            <person name="Kobayashi Y."/>
            <person name="Shibata T."/>
            <person name="Hirakawa H."/>
            <person name="Shigenobu S."/>
            <person name="Nishiyama T."/>
            <person name="Yamada A."/>
            <person name="Hasebe M."/>
            <person name="Kawaguchi M."/>
        </authorList>
    </citation>
    <scope>NUCLEOTIDE SEQUENCE</scope>
    <source>
        <strain evidence="4">AT787</strain>
    </source>
</reference>